<dbReference type="PROSITE" id="PS00211">
    <property type="entry name" value="ABC_TRANSPORTER_1"/>
    <property type="match status" value="1"/>
</dbReference>
<feature type="transmembrane region" description="Helical" evidence="10">
    <location>
        <begin position="204"/>
        <end position="225"/>
    </location>
</feature>
<keyword evidence="15" id="KW-1185">Reference proteome</keyword>
<dbReference type="SUPFAM" id="SSF52540">
    <property type="entry name" value="P-loop containing nucleoside triphosphate hydrolases"/>
    <property type="match status" value="1"/>
</dbReference>
<comment type="caution">
    <text evidence="14">The sequence shown here is derived from an EMBL/GenBank/DDBJ whole genome shotgun (WGS) entry which is preliminary data.</text>
</comment>
<feature type="transmembrane region" description="Helical" evidence="10">
    <location>
        <begin position="309"/>
        <end position="329"/>
    </location>
</feature>
<dbReference type="PANTHER" id="PTHR43394:SF1">
    <property type="entry name" value="ATP-BINDING CASSETTE SUB-FAMILY B MEMBER 10, MITOCHONDRIAL"/>
    <property type="match status" value="1"/>
</dbReference>
<dbReference type="GO" id="GO:0005886">
    <property type="term" value="C:plasma membrane"/>
    <property type="evidence" value="ECO:0007669"/>
    <property type="project" value="UniProtKB-SubCell"/>
</dbReference>
<dbReference type="PROSITE" id="PS50929">
    <property type="entry name" value="ABC_TM1F"/>
    <property type="match status" value="1"/>
</dbReference>
<evidence type="ECO:0000256" key="5">
    <source>
        <dbReference type="ARBA" id="ARBA00022741"/>
    </source>
</evidence>
<protein>
    <submittedName>
        <fullName evidence="14">ATP-binding cassette subfamily B protein</fullName>
    </submittedName>
</protein>
<evidence type="ECO:0000256" key="3">
    <source>
        <dbReference type="ARBA" id="ARBA00022475"/>
    </source>
</evidence>
<dbReference type="Gene3D" id="1.20.1560.10">
    <property type="entry name" value="ABC transporter type 1, transmembrane domain"/>
    <property type="match status" value="1"/>
</dbReference>
<dbReference type="FunFam" id="3.40.50.300:FF:000221">
    <property type="entry name" value="Multidrug ABC transporter ATP-binding protein"/>
    <property type="match status" value="1"/>
</dbReference>
<evidence type="ECO:0000256" key="1">
    <source>
        <dbReference type="ARBA" id="ARBA00004651"/>
    </source>
</evidence>
<dbReference type="InterPro" id="IPR003593">
    <property type="entry name" value="AAA+_ATPase"/>
</dbReference>
<keyword evidence="2" id="KW-0813">Transport</keyword>
<dbReference type="OrthoDB" id="9769115at2"/>
<dbReference type="Gene3D" id="3.40.50.300">
    <property type="entry name" value="P-loop containing nucleotide triphosphate hydrolases"/>
    <property type="match status" value="1"/>
</dbReference>
<evidence type="ECO:0000256" key="2">
    <source>
        <dbReference type="ARBA" id="ARBA00022448"/>
    </source>
</evidence>
<dbReference type="InterPro" id="IPR011527">
    <property type="entry name" value="ABC1_TM_dom"/>
</dbReference>
<keyword evidence="5" id="KW-0547">Nucleotide-binding</keyword>
<dbReference type="CDD" id="cd02418">
    <property type="entry name" value="Peptidase_C39B"/>
    <property type="match status" value="1"/>
</dbReference>
<feature type="transmembrane region" description="Helical" evidence="10">
    <location>
        <begin position="170"/>
        <end position="192"/>
    </location>
</feature>
<proteinExistence type="predicted"/>
<dbReference type="GO" id="GO:0006508">
    <property type="term" value="P:proteolysis"/>
    <property type="evidence" value="ECO:0007669"/>
    <property type="project" value="InterPro"/>
</dbReference>
<dbReference type="InterPro" id="IPR027417">
    <property type="entry name" value="P-loop_NTPase"/>
</dbReference>
<dbReference type="EMBL" id="QGGO01000048">
    <property type="protein sequence ID" value="PWK16673.1"/>
    <property type="molecule type" value="Genomic_DNA"/>
</dbReference>
<keyword evidence="6" id="KW-0378">Hydrolase</keyword>
<sequence>MPKFPFYQQLDQMDCGPTCLRMIAKFHGRNLNLQKLRNASGFSREGVTLLGIAEAAESVGFRTLAVKVHFEKLVKDATLPCIIHWQQNHFVVLVEAKKGSALLADPGKGIRKMSEADFCEHWATSQEEGKPVGVALLIETTPAFFEQEDDKKSGLDFSYILKYLWSYKKLLFQLVVGLVVGSGLQLVLPFLTQSIVDVGIQTRNLNFIYVMLAAQLMLFASRTVVEFIRSWILLHISIRINLSILSDFLIKLMKLPMSFFDTKMFGDIMQRIGDHSRIEQFLTGQTLSTLFSLVNLLIFGSVLGMYSMTIFTIFMVGSILYAFWVILFLKERRKLDFKMFDVSAKNQGSLVQLIQGMQEIKLANAEHLKRWEWERIQTKMFQFQTKGLALNQYQQAGAFFLNEGKNILITFFTAKAVVDGQLTLGTMLAVQYIIGQLNAPIESLIRFVQSAQSAKISLERLNEIHELDDEEKENQTKASIHTGYQGAGISLKNISFTYPGAGNEPVLKDINLEIPQGKVTAIVGMSGSGKTTLLKLLLKFYDLKGDIKVGNTPFDSFRANQWRGKCGVVMQDSFIFSDTIARNIALGDENPNIEKLYHACEVANIMEFIESLPLGFNTKIGSEGNGISQGQKQRLLIARAVYKDPDYLFFDEATNALDANNEKKILENLSAFFHGRTVIVVAHRLSTVKNADQIVVLHKGEIIETGTHESLTVKRGEYFDLVKNQLELGN</sequence>
<feature type="domain" description="ABC transporter" evidence="11">
    <location>
        <begin position="489"/>
        <end position="724"/>
    </location>
</feature>
<evidence type="ECO:0000256" key="8">
    <source>
        <dbReference type="ARBA" id="ARBA00022989"/>
    </source>
</evidence>
<reference evidence="14 15" key="1">
    <citation type="submission" date="2018-05" db="EMBL/GenBank/DDBJ databases">
        <title>Genomic Encyclopedia of Archaeal and Bacterial Type Strains, Phase II (KMG-II): from individual species to whole genera.</title>
        <authorList>
            <person name="Goeker M."/>
        </authorList>
    </citation>
    <scope>NUCLEOTIDE SEQUENCE [LARGE SCALE GENOMIC DNA]</scope>
    <source>
        <strain evidence="14 15">DSM 22214</strain>
    </source>
</reference>
<evidence type="ECO:0000256" key="9">
    <source>
        <dbReference type="ARBA" id="ARBA00023136"/>
    </source>
</evidence>
<keyword evidence="4 10" id="KW-0812">Transmembrane</keyword>
<evidence type="ECO:0000256" key="10">
    <source>
        <dbReference type="SAM" id="Phobius"/>
    </source>
</evidence>
<dbReference type="InterPro" id="IPR017871">
    <property type="entry name" value="ABC_transporter-like_CS"/>
</dbReference>
<dbReference type="GO" id="GO:0008233">
    <property type="term" value="F:peptidase activity"/>
    <property type="evidence" value="ECO:0007669"/>
    <property type="project" value="InterPro"/>
</dbReference>
<dbReference type="Pfam" id="PF00005">
    <property type="entry name" value="ABC_tran"/>
    <property type="match status" value="1"/>
</dbReference>
<evidence type="ECO:0000259" key="11">
    <source>
        <dbReference type="PROSITE" id="PS50893"/>
    </source>
</evidence>
<dbReference type="GO" id="GO:0005524">
    <property type="term" value="F:ATP binding"/>
    <property type="evidence" value="ECO:0007669"/>
    <property type="project" value="UniProtKB-KW"/>
</dbReference>
<dbReference type="SMART" id="SM00382">
    <property type="entry name" value="AAA"/>
    <property type="match status" value="1"/>
</dbReference>
<evidence type="ECO:0000259" key="12">
    <source>
        <dbReference type="PROSITE" id="PS50929"/>
    </source>
</evidence>
<dbReference type="SUPFAM" id="SSF90123">
    <property type="entry name" value="ABC transporter transmembrane region"/>
    <property type="match status" value="1"/>
</dbReference>
<feature type="domain" description="Peptidase C39" evidence="13">
    <location>
        <begin position="9"/>
        <end position="129"/>
    </location>
</feature>
<feature type="transmembrane region" description="Helical" evidence="10">
    <location>
        <begin position="231"/>
        <end position="250"/>
    </location>
</feature>
<dbReference type="Proteomes" id="UP000245489">
    <property type="component" value="Unassembled WGS sequence"/>
</dbReference>
<dbReference type="InterPro" id="IPR005074">
    <property type="entry name" value="Peptidase_C39"/>
</dbReference>
<keyword evidence="8 10" id="KW-1133">Transmembrane helix</keyword>
<accession>A0A316DJ72</accession>
<dbReference type="GO" id="GO:0015421">
    <property type="term" value="F:ABC-type oligopeptide transporter activity"/>
    <property type="evidence" value="ECO:0007669"/>
    <property type="project" value="TreeGrafter"/>
</dbReference>
<dbReference type="InterPro" id="IPR003439">
    <property type="entry name" value="ABC_transporter-like_ATP-bd"/>
</dbReference>
<evidence type="ECO:0000256" key="4">
    <source>
        <dbReference type="ARBA" id="ARBA00022692"/>
    </source>
</evidence>
<dbReference type="Pfam" id="PF03412">
    <property type="entry name" value="Peptidase_C39"/>
    <property type="match status" value="1"/>
</dbReference>
<evidence type="ECO:0000313" key="15">
    <source>
        <dbReference type="Proteomes" id="UP000245489"/>
    </source>
</evidence>
<dbReference type="PROSITE" id="PS50990">
    <property type="entry name" value="PEPTIDASE_C39"/>
    <property type="match status" value="1"/>
</dbReference>
<dbReference type="AlphaFoldDB" id="A0A316DJ72"/>
<dbReference type="PROSITE" id="PS50893">
    <property type="entry name" value="ABC_TRANSPORTER_2"/>
    <property type="match status" value="1"/>
</dbReference>
<dbReference type="InterPro" id="IPR036640">
    <property type="entry name" value="ABC1_TM_sf"/>
</dbReference>
<keyword evidence="7 14" id="KW-0067">ATP-binding</keyword>
<keyword evidence="9 10" id="KW-0472">Membrane</keyword>
<keyword evidence="3" id="KW-1003">Cell membrane</keyword>
<dbReference type="PANTHER" id="PTHR43394">
    <property type="entry name" value="ATP-DEPENDENT PERMEASE MDL1, MITOCHONDRIAL"/>
    <property type="match status" value="1"/>
</dbReference>
<dbReference type="GO" id="GO:0016887">
    <property type="term" value="F:ATP hydrolysis activity"/>
    <property type="evidence" value="ECO:0007669"/>
    <property type="project" value="InterPro"/>
</dbReference>
<dbReference type="Pfam" id="PF00664">
    <property type="entry name" value="ABC_membrane"/>
    <property type="match status" value="1"/>
</dbReference>
<name>A0A316DJ72_9BACT</name>
<gene>
    <name evidence="14" type="ORF">LV89_04839</name>
</gene>
<comment type="subcellular location">
    <subcellularLocation>
        <location evidence="1">Cell membrane</location>
        <topology evidence="1">Multi-pass membrane protein</topology>
    </subcellularLocation>
</comment>
<dbReference type="RefSeq" id="WP_109745539.1">
    <property type="nucleotide sequence ID" value="NZ_QGGO01000048.1"/>
</dbReference>
<dbReference type="CDD" id="cd18571">
    <property type="entry name" value="ABC_6TM_peptidase_like"/>
    <property type="match status" value="1"/>
</dbReference>
<dbReference type="Gene3D" id="3.90.70.10">
    <property type="entry name" value="Cysteine proteinases"/>
    <property type="match status" value="1"/>
</dbReference>
<feature type="transmembrane region" description="Helical" evidence="10">
    <location>
        <begin position="281"/>
        <end position="303"/>
    </location>
</feature>
<evidence type="ECO:0000313" key="14">
    <source>
        <dbReference type="EMBL" id="PWK16673.1"/>
    </source>
</evidence>
<evidence type="ECO:0000256" key="7">
    <source>
        <dbReference type="ARBA" id="ARBA00022840"/>
    </source>
</evidence>
<feature type="domain" description="ABC transmembrane type-1" evidence="12">
    <location>
        <begin position="174"/>
        <end position="453"/>
    </location>
</feature>
<evidence type="ECO:0000256" key="6">
    <source>
        <dbReference type="ARBA" id="ARBA00022801"/>
    </source>
</evidence>
<evidence type="ECO:0000259" key="13">
    <source>
        <dbReference type="PROSITE" id="PS50990"/>
    </source>
</evidence>
<organism evidence="14 15">
    <name type="scientific">Arcicella aurantiaca</name>
    <dbReference type="NCBI Taxonomy" id="591202"/>
    <lineage>
        <taxon>Bacteria</taxon>
        <taxon>Pseudomonadati</taxon>
        <taxon>Bacteroidota</taxon>
        <taxon>Cytophagia</taxon>
        <taxon>Cytophagales</taxon>
        <taxon>Flectobacillaceae</taxon>
        <taxon>Arcicella</taxon>
    </lineage>
</organism>
<dbReference type="InterPro" id="IPR039421">
    <property type="entry name" value="Type_1_exporter"/>
</dbReference>